<reference evidence="2" key="1">
    <citation type="submission" date="2021-03" db="EMBL/GenBank/DDBJ databases">
        <title>Draft genome sequence of rust myrtle Austropuccinia psidii MF-1, a brazilian biotype.</title>
        <authorList>
            <person name="Quecine M.C."/>
            <person name="Pachon D.M.R."/>
            <person name="Bonatelli M.L."/>
            <person name="Correr F.H."/>
            <person name="Franceschini L.M."/>
            <person name="Leite T.F."/>
            <person name="Margarido G.R.A."/>
            <person name="Almeida C.A."/>
            <person name="Ferrarezi J.A."/>
            <person name="Labate C.A."/>
        </authorList>
    </citation>
    <scope>NUCLEOTIDE SEQUENCE</scope>
    <source>
        <strain evidence="2">MF-1</strain>
    </source>
</reference>
<comment type="caution">
    <text evidence="2">The sequence shown here is derived from an EMBL/GenBank/DDBJ whole genome shotgun (WGS) entry which is preliminary data.</text>
</comment>
<evidence type="ECO:0000313" key="2">
    <source>
        <dbReference type="EMBL" id="MBW0519089.1"/>
    </source>
</evidence>
<feature type="region of interest" description="Disordered" evidence="1">
    <location>
        <begin position="76"/>
        <end position="97"/>
    </location>
</feature>
<name>A0A9Q3ED39_9BASI</name>
<evidence type="ECO:0000256" key="1">
    <source>
        <dbReference type="SAM" id="MobiDB-lite"/>
    </source>
</evidence>
<feature type="region of interest" description="Disordered" evidence="1">
    <location>
        <begin position="1"/>
        <end position="28"/>
    </location>
</feature>
<accession>A0A9Q3ED39</accession>
<feature type="compositionally biased region" description="Polar residues" evidence="1">
    <location>
        <begin position="76"/>
        <end position="88"/>
    </location>
</feature>
<sequence length="97" mass="10667">MIEEDKSPSNKAIDSPFFTTPEEQPCNNLSASTQISAKTPGKPGWEIKLTSNKEPKTVSADLDESNILQTRQRANMASISSNSPNPKNWNEAICFPD</sequence>
<dbReference type="OrthoDB" id="3243429at2759"/>
<dbReference type="Proteomes" id="UP000765509">
    <property type="component" value="Unassembled WGS sequence"/>
</dbReference>
<feature type="compositionally biased region" description="Polar residues" evidence="1">
    <location>
        <begin position="9"/>
        <end position="28"/>
    </location>
</feature>
<evidence type="ECO:0000313" key="3">
    <source>
        <dbReference type="Proteomes" id="UP000765509"/>
    </source>
</evidence>
<gene>
    <name evidence="2" type="ORF">O181_058804</name>
</gene>
<dbReference type="AlphaFoldDB" id="A0A9Q3ED39"/>
<organism evidence="2 3">
    <name type="scientific">Austropuccinia psidii MF-1</name>
    <dbReference type="NCBI Taxonomy" id="1389203"/>
    <lineage>
        <taxon>Eukaryota</taxon>
        <taxon>Fungi</taxon>
        <taxon>Dikarya</taxon>
        <taxon>Basidiomycota</taxon>
        <taxon>Pucciniomycotina</taxon>
        <taxon>Pucciniomycetes</taxon>
        <taxon>Pucciniales</taxon>
        <taxon>Sphaerophragmiaceae</taxon>
        <taxon>Austropuccinia</taxon>
    </lineage>
</organism>
<proteinExistence type="predicted"/>
<protein>
    <submittedName>
        <fullName evidence="2">Uncharacterized protein</fullName>
    </submittedName>
</protein>
<dbReference type="EMBL" id="AVOT02027107">
    <property type="protein sequence ID" value="MBW0519089.1"/>
    <property type="molecule type" value="Genomic_DNA"/>
</dbReference>
<keyword evidence="3" id="KW-1185">Reference proteome</keyword>